<keyword evidence="3" id="KW-0479">Metal-binding</keyword>
<evidence type="ECO:0000313" key="10">
    <source>
        <dbReference type="EMBL" id="PKZ15243.1"/>
    </source>
</evidence>
<keyword evidence="2" id="KW-0004">4Fe-4S</keyword>
<dbReference type="SUPFAM" id="SSF142984">
    <property type="entry name" value="Nqo1 middle domain-like"/>
    <property type="match status" value="1"/>
</dbReference>
<dbReference type="InterPro" id="IPR026902">
    <property type="entry name" value="RnfC_N"/>
</dbReference>
<dbReference type="PANTHER" id="PTHR43034:SF2">
    <property type="entry name" value="ION-TRANSLOCATING OXIDOREDUCTASE COMPLEX SUBUNIT C"/>
    <property type="match status" value="1"/>
</dbReference>
<dbReference type="InterPro" id="IPR011538">
    <property type="entry name" value="Nuo51_FMN-bd"/>
</dbReference>
<dbReference type="RefSeq" id="WP_101540776.1">
    <property type="nucleotide sequence ID" value="NZ_CALTZC010000029.1"/>
</dbReference>
<evidence type="ECO:0000259" key="8">
    <source>
        <dbReference type="Pfam" id="PF01512"/>
    </source>
</evidence>
<dbReference type="EMBL" id="PKGS01000007">
    <property type="protein sequence ID" value="PKZ15243.1"/>
    <property type="molecule type" value="Genomic_DNA"/>
</dbReference>
<reference evidence="11 13" key="2">
    <citation type="submission" date="2018-06" db="EMBL/GenBank/DDBJ databases">
        <authorList>
            <consortium name="Pathogen Informatics"/>
            <person name="Doyle S."/>
        </authorList>
    </citation>
    <scope>NUCLEOTIDE SEQUENCE [LARGE SCALE GENOMIC DNA]</scope>
    <source>
        <strain evidence="11 13">NCTC9810</strain>
    </source>
</reference>
<evidence type="ECO:0000256" key="1">
    <source>
        <dbReference type="ARBA" id="ARBA00022448"/>
    </source>
</evidence>
<evidence type="ECO:0000256" key="4">
    <source>
        <dbReference type="ARBA" id="ARBA00022737"/>
    </source>
</evidence>
<dbReference type="OrthoDB" id="9767754at2"/>
<dbReference type="Gene3D" id="3.40.50.11540">
    <property type="entry name" value="NADH-ubiquinone oxidoreductase 51kDa subunit"/>
    <property type="match status" value="1"/>
</dbReference>
<evidence type="ECO:0000256" key="3">
    <source>
        <dbReference type="ARBA" id="ARBA00022723"/>
    </source>
</evidence>
<dbReference type="GO" id="GO:0046872">
    <property type="term" value="F:metal ion binding"/>
    <property type="evidence" value="ECO:0007669"/>
    <property type="project" value="UniProtKB-KW"/>
</dbReference>
<evidence type="ECO:0000259" key="9">
    <source>
        <dbReference type="Pfam" id="PF13375"/>
    </source>
</evidence>
<keyword evidence="1" id="KW-0813">Transport</keyword>
<dbReference type="GO" id="GO:0016020">
    <property type="term" value="C:membrane"/>
    <property type="evidence" value="ECO:0007669"/>
    <property type="project" value="InterPro"/>
</dbReference>
<evidence type="ECO:0000313" key="13">
    <source>
        <dbReference type="Proteomes" id="UP000255124"/>
    </source>
</evidence>
<reference evidence="10 12" key="1">
    <citation type="submission" date="2017-12" db="EMBL/GenBank/DDBJ databases">
        <title>Phylogenetic diversity of female urinary microbiome.</title>
        <authorList>
            <person name="Thomas-White K."/>
            <person name="Wolfe A.J."/>
        </authorList>
    </citation>
    <scope>NUCLEOTIDE SEQUENCE [LARGE SCALE GENOMIC DNA]</scope>
    <source>
        <strain evidence="10 12">UMB0119</strain>
    </source>
</reference>
<dbReference type="EMBL" id="UFTA01000002">
    <property type="protein sequence ID" value="SUU93384.1"/>
    <property type="molecule type" value="Genomic_DNA"/>
</dbReference>
<dbReference type="PANTHER" id="PTHR43034">
    <property type="entry name" value="ION-TRANSLOCATING OXIDOREDUCTASE COMPLEX SUBUNIT C"/>
    <property type="match status" value="1"/>
</dbReference>
<dbReference type="Proteomes" id="UP000234335">
    <property type="component" value="Unassembled WGS sequence"/>
</dbReference>
<name>A0A2I1M536_9FIRM</name>
<dbReference type="AlphaFoldDB" id="A0A2I1M536"/>
<dbReference type="NCBIfam" id="TIGR04481">
    <property type="entry name" value="PR_assoc_PrdC"/>
    <property type="match status" value="1"/>
</dbReference>
<dbReference type="GO" id="GO:0051539">
    <property type="term" value="F:4 iron, 4 sulfur cluster binding"/>
    <property type="evidence" value="ECO:0007669"/>
    <property type="project" value="UniProtKB-KW"/>
</dbReference>
<dbReference type="GO" id="GO:0009055">
    <property type="term" value="F:electron transfer activity"/>
    <property type="evidence" value="ECO:0007669"/>
    <property type="project" value="InterPro"/>
</dbReference>
<gene>
    <name evidence="10" type="primary">prdC</name>
    <name evidence="11" type="synonym">rnfC_2</name>
    <name evidence="10" type="ORF">CYJ34_08100</name>
    <name evidence="11" type="ORF">NCTC9810_01742</name>
</gene>
<evidence type="ECO:0000313" key="12">
    <source>
        <dbReference type="Proteomes" id="UP000234335"/>
    </source>
</evidence>
<keyword evidence="12" id="KW-1185">Reference proteome</keyword>
<proteinExistence type="predicted"/>
<dbReference type="InterPro" id="IPR031001">
    <property type="entry name" value="PR_assoc_PrdC"/>
</dbReference>
<evidence type="ECO:0000256" key="6">
    <source>
        <dbReference type="ARBA" id="ARBA00023004"/>
    </source>
</evidence>
<protein>
    <submittedName>
        <fullName evidence="11">Nitrogen fixation protein rnfC</fullName>
    </submittedName>
    <submittedName>
        <fullName evidence="10">Proline reductase-associated electron transfer protein PrdC</fullName>
    </submittedName>
</protein>
<sequence length="434" mass="47561">MLKFNLRMGIGAPASPIVKDGDEVKRGQKIADFDPEQLSVPIYSSVNGKVKEVTDEAIYIEKTDDNKEYLKIDKKDNLADVAREAGIIGLGGAGFPTYVKLNTDLKGEGYLLINASECEPILEHNITQIRENPQKFIDAVKLVKENINAKMAFIAMKIIHTEEIKALTKLLKENNITDIRVFPLKNMYPVGEERAIIRDVLNQLLSVTDLPNAADAVVMNSETTIAIYDAYTDGKPLIDKMMTVAGNLNDLGKNEYAVRTYPIGTILSDIIEEFGGVRENSGEIIIGGPYTGHTMLEEEILSKTVGGIIVADPCEQVTNLGIIRCACGPNKDRLLHIAEMMGVKEEDLVGYETCKNAKEVKPGVFKCQNPGICPGQAEKVLNLYKNGATDILIGHCTDCSNTVAANVAKIPVEMHHATDHAKDSMGLERTRAMK</sequence>
<keyword evidence="7" id="KW-0411">Iron-sulfur</keyword>
<accession>A0A2I1M536</accession>
<organism evidence="10 12">
    <name type="scientific">Anaerococcus octavius</name>
    <dbReference type="NCBI Taxonomy" id="54007"/>
    <lineage>
        <taxon>Bacteria</taxon>
        <taxon>Bacillati</taxon>
        <taxon>Bacillota</taxon>
        <taxon>Tissierellia</taxon>
        <taxon>Tissierellales</taxon>
        <taxon>Peptoniphilaceae</taxon>
        <taxon>Anaerococcus</taxon>
    </lineage>
</organism>
<keyword evidence="6" id="KW-0408">Iron</keyword>
<dbReference type="SUPFAM" id="SSF142019">
    <property type="entry name" value="Nqo1 FMN-binding domain-like"/>
    <property type="match status" value="1"/>
</dbReference>
<keyword evidence="4" id="KW-0677">Repeat</keyword>
<dbReference type="InterPro" id="IPR010208">
    <property type="entry name" value="Ion_transpt_RnfC/RsxC"/>
</dbReference>
<evidence type="ECO:0000313" key="11">
    <source>
        <dbReference type="EMBL" id="SUU93384.1"/>
    </source>
</evidence>
<feature type="domain" description="RnfC Barrel sandwich hybrid" evidence="9">
    <location>
        <begin position="5"/>
        <end position="58"/>
    </location>
</feature>
<evidence type="ECO:0000256" key="5">
    <source>
        <dbReference type="ARBA" id="ARBA00022982"/>
    </source>
</evidence>
<evidence type="ECO:0000256" key="2">
    <source>
        <dbReference type="ARBA" id="ARBA00022485"/>
    </source>
</evidence>
<keyword evidence="5" id="KW-0249">Electron transport</keyword>
<dbReference type="InterPro" id="IPR037225">
    <property type="entry name" value="Nuo51_FMN-bd_sf"/>
</dbReference>
<dbReference type="Proteomes" id="UP000255124">
    <property type="component" value="Unassembled WGS sequence"/>
</dbReference>
<dbReference type="Pfam" id="PF13375">
    <property type="entry name" value="RnfC_N"/>
    <property type="match status" value="1"/>
</dbReference>
<evidence type="ECO:0000256" key="7">
    <source>
        <dbReference type="ARBA" id="ARBA00023014"/>
    </source>
</evidence>
<dbReference type="Pfam" id="PF01512">
    <property type="entry name" value="Complex1_51K"/>
    <property type="match status" value="1"/>
</dbReference>
<feature type="domain" description="NADH-ubiquinone oxidoreductase 51kDa subunit FMN-binding" evidence="8">
    <location>
        <begin position="83"/>
        <end position="228"/>
    </location>
</feature>